<sequence length="11" mass="1144">MASSATLDSDF</sequence>
<dbReference type="EMBL" id="OD016734">
    <property type="protein sequence ID" value="CAD7418354.1"/>
    <property type="molecule type" value="Genomic_DNA"/>
</dbReference>
<proteinExistence type="predicted"/>
<protein>
    <submittedName>
        <fullName evidence="1">Uncharacterized protein</fullName>
    </submittedName>
</protein>
<gene>
    <name evidence="1" type="ORF">TPSB3V08_LOCUS12343</name>
</gene>
<name>A0A7R9DRQ1_TIMPO</name>
<reference evidence="1" key="1">
    <citation type="submission" date="2020-11" db="EMBL/GenBank/DDBJ databases">
        <authorList>
            <person name="Tran Van P."/>
        </authorList>
    </citation>
    <scope>NUCLEOTIDE SEQUENCE</scope>
</reference>
<evidence type="ECO:0000313" key="1">
    <source>
        <dbReference type="EMBL" id="CAD7418354.1"/>
    </source>
</evidence>
<organism evidence="1">
    <name type="scientific">Timema poppense</name>
    <name type="common">Walking stick</name>
    <dbReference type="NCBI Taxonomy" id="170557"/>
    <lineage>
        <taxon>Eukaryota</taxon>
        <taxon>Metazoa</taxon>
        <taxon>Ecdysozoa</taxon>
        <taxon>Arthropoda</taxon>
        <taxon>Hexapoda</taxon>
        <taxon>Insecta</taxon>
        <taxon>Pterygota</taxon>
        <taxon>Neoptera</taxon>
        <taxon>Polyneoptera</taxon>
        <taxon>Phasmatodea</taxon>
        <taxon>Timematodea</taxon>
        <taxon>Timematoidea</taxon>
        <taxon>Timematidae</taxon>
        <taxon>Timema</taxon>
    </lineage>
</organism>
<accession>A0A7R9DRQ1</accession>